<dbReference type="PANTHER" id="PTHR43300:SF7">
    <property type="entry name" value="UDP-N-ACETYLBACILLOSAMINE N-ACETYLTRANSFERASE"/>
    <property type="match status" value="1"/>
</dbReference>
<accession>A0AAU8URH1</accession>
<dbReference type="InterPro" id="IPR011004">
    <property type="entry name" value="Trimer_LpxA-like_sf"/>
</dbReference>
<evidence type="ECO:0000313" key="6">
    <source>
        <dbReference type="Proteomes" id="UP000190848"/>
    </source>
</evidence>
<feature type="binding site" evidence="3">
    <location>
        <position position="174"/>
    </location>
    <ligand>
        <name>acetyl-CoA</name>
        <dbReference type="ChEBI" id="CHEBI:57288"/>
    </ligand>
</feature>
<feature type="site" description="Increases basicity of active site His" evidence="2">
    <location>
        <position position="146"/>
    </location>
</feature>
<feature type="active site" description="Proton acceptor" evidence="2">
    <location>
        <position position="145"/>
    </location>
</feature>
<dbReference type="InterPro" id="IPR050179">
    <property type="entry name" value="Trans_hexapeptide_repeat"/>
</dbReference>
<dbReference type="CDD" id="cd03360">
    <property type="entry name" value="LbH_AT_putative"/>
    <property type="match status" value="1"/>
</dbReference>
<sequence length="218" mass="24152">MKPIIFIGSGAVASEVISYLEDIEKLNPLQKFEVHGFLNDNEEDFRIKSEKYGFKGNFLGPINEHQFSDDYSYIFGFADPNGKNNIAQKLDIGSLDFPTIIHPSVVISKSAKLGKGNIIYPNSVIGPNCKIGNFNLITSYSFISHDCEIGDYNFLSTAGLAGNVKIGNKNFFGIRSTVIPSVTIGSENTIQAGMIIDKNVTDNETVFYRFKEKMTIIK</sequence>
<comment type="similarity">
    <text evidence="1">Belongs to the transferase hexapeptide repeat family.</text>
</comment>
<dbReference type="Pfam" id="PF25087">
    <property type="entry name" value="GMPPB_C"/>
    <property type="match status" value="1"/>
</dbReference>
<evidence type="ECO:0000256" key="1">
    <source>
        <dbReference type="ARBA" id="ARBA00007274"/>
    </source>
</evidence>
<evidence type="ECO:0000259" key="4">
    <source>
        <dbReference type="Pfam" id="PF25087"/>
    </source>
</evidence>
<dbReference type="SUPFAM" id="SSF51161">
    <property type="entry name" value="Trimeric LpxA-like enzymes"/>
    <property type="match status" value="1"/>
</dbReference>
<evidence type="ECO:0000256" key="2">
    <source>
        <dbReference type="PIRSR" id="PIRSR620019-1"/>
    </source>
</evidence>
<feature type="domain" description="Mannose-1-phosphate guanyltransferase C-terminal" evidence="4">
    <location>
        <begin position="102"/>
        <end position="198"/>
    </location>
</feature>
<proteinExistence type="inferred from homology"/>
<evidence type="ECO:0000313" key="5">
    <source>
        <dbReference type="EMBL" id="AQX00696.1"/>
    </source>
</evidence>
<gene>
    <name evidence="5" type="ORF">BBD32_04065</name>
</gene>
<dbReference type="RefSeq" id="WP_158667013.1">
    <property type="nucleotide sequence ID" value="NZ_CP016372.1"/>
</dbReference>
<protein>
    <recommendedName>
        <fullName evidence="4">Mannose-1-phosphate guanyltransferase C-terminal domain-containing protein</fullName>
    </recommendedName>
</protein>
<dbReference type="KEGG" id="een:BBD30_10205"/>
<dbReference type="InterPro" id="IPR056729">
    <property type="entry name" value="GMPPB_C"/>
</dbReference>
<organism evidence="5 6">
    <name type="scientific">Elizabethkingia anophelis</name>
    <dbReference type="NCBI Taxonomy" id="1117645"/>
    <lineage>
        <taxon>Bacteria</taxon>
        <taxon>Pseudomonadati</taxon>
        <taxon>Bacteroidota</taxon>
        <taxon>Flavobacteriia</taxon>
        <taxon>Flavobacteriales</taxon>
        <taxon>Weeksellaceae</taxon>
        <taxon>Elizabethkingia</taxon>
    </lineage>
</organism>
<dbReference type="InterPro" id="IPR020019">
    <property type="entry name" value="AcTrfase_PglD-like"/>
</dbReference>
<dbReference type="EMBL" id="CP016374">
    <property type="protein sequence ID" value="AQX00696.1"/>
    <property type="molecule type" value="Genomic_DNA"/>
</dbReference>
<dbReference type="PANTHER" id="PTHR43300">
    <property type="entry name" value="ACETYLTRANSFERASE"/>
    <property type="match status" value="1"/>
</dbReference>
<dbReference type="Gene3D" id="3.40.50.20">
    <property type="match status" value="1"/>
</dbReference>
<name>A0AAU8URH1_9FLAO</name>
<dbReference type="Proteomes" id="UP000190848">
    <property type="component" value="Chromosome"/>
</dbReference>
<reference evidence="5 6" key="1">
    <citation type="submission" date="2016-07" db="EMBL/GenBank/DDBJ databases">
        <title>Revisiting the taxonomy of the Elizabethkingia Genus using Whole-Genome Sequencing, Optical Mapping, and MALDI-TOF, along with proposal of three novel Elizabethkingia species: Elizabethkingia bruuniana sp. nov., Elizabethkingia ursingii sp. nov., and Elizabethkingia occulta sp. nov.</title>
        <authorList>
            <person name="Nicholson A.C."/>
        </authorList>
    </citation>
    <scope>NUCLEOTIDE SEQUENCE [LARGE SCALE GENOMIC DNA]</scope>
    <source>
        <strain evidence="5 6">F3201</strain>
    </source>
</reference>
<evidence type="ECO:0000256" key="3">
    <source>
        <dbReference type="PIRSR" id="PIRSR620019-2"/>
    </source>
</evidence>
<dbReference type="AlphaFoldDB" id="A0AAU8URH1"/>
<dbReference type="Gene3D" id="2.160.10.10">
    <property type="entry name" value="Hexapeptide repeat proteins"/>
    <property type="match status" value="1"/>
</dbReference>